<keyword evidence="2" id="KW-0472">Membrane</keyword>
<evidence type="ECO:0000256" key="2">
    <source>
        <dbReference type="SAM" id="Phobius"/>
    </source>
</evidence>
<accession>C9ZLF0</accession>
<dbReference type="EMBL" id="FN554966">
    <property type="protein sequence ID" value="CBH10159.1"/>
    <property type="molecule type" value="Genomic_DNA"/>
</dbReference>
<dbReference type="RefSeq" id="XP_011772449.1">
    <property type="nucleotide sequence ID" value="XM_011774147.1"/>
</dbReference>
<feature type="compositionally biased region" description="Polar residues" evidence="1">
    <location>
        <begin position="182"/>
        <end position="191"/>
    </location>
</feature>
<dbReference type="VEuPathDB" id="TriTrypDB:Tbg972.3.5010"/>
<evidence type="ECO:0000313" key="3">
    <source>
        <dbReference type="EMBL" id="CBH10159.1"/>
    </source>
</evidence>
<proteinExistence type="predicted"/>
<organism evidence="3 4">
    <name type="scientific">Trypanosoma brucei gambiense (strain MHOM/CI/86/DAL972)</name>
    <dbReference type="NCBI Taxonomy" id="679716"/>
    <lineage>
        <taxon>Eukaryota</taxon>
        <taxon>Discoba</taxon>
        <taxon>Euglenozoa</taxon>
        <taxon>Kinetoplastea</taxon>
        <taxon>Metakinetoplastina</taxon>
        <taxon>Trypanosomatida</taxon>
        <taxon>Trypanosomatidae</taxon>
        <taxon>Trypanosoma</taxon>
    </lineage>
</organism>
<evidence type="ECO:0000313" key="4">
    <source>
        <dbReference type="Proteomes" id="UP000002316"/>
    </source>
</evidence>
<feature type="transmembrane region" description="Helical" evidence="2">
    <location>
        <begin position="74"/>
        <end position="91"/>
    </location>
</feature>
<feature type="transmembrane region" description="Helical" evidence="2">
    <location>
        <begin position="43"/>
        <end position="68"/>
    </location>
</feature>
<feature type="compositionally biased region" description="Basic and acidic residues" evidence="1">
    <location>
        <begin position="160"/>
        <end position="181"/>
    </location>
</feature>
<dbReference type="Proteomes" id="UP000002316">
    <property type="component" value="Chromosome 3"/>
</dbReference>
<dbReference type="KEGG" id="tbg:TbgDal_III5010"/>
<evidence type="ECO:0000256" key="1">
    <source>
        <dbReference type="SAM" id="MobiDB-lite"/>
    </source>
</evidence>
<keyword evidence="2" id="KW-1133">Transmembrane helix</keyword>
<name>C9ZLF0_TRYB9</name>
<reference evidence="4" key="1">
    <citation type="journal article" date="2010" name="PLoS Negl. Trop. Dis.">
        <title>The genome sequence of Trypanosoma brucei gambiense, causative agent of chronic human african trypanosomiasis.</title>
        <authorList>
            <person name="Jackson A.P."/>
            <person name="Sanders M."/>
            <person name="Berry A."/>
            <person name="McQuillan J."/>
            <person name="Aslett M.A."/>
            <person name="Quail M.A."/>
            <person name="Chukualim B."/>
            <person name="Capewell P."/>
            <person name="MacLeod A."/>
            <person name="Melville S.E."/>
            <person name="Gibson W."/>
            <person name="Barry J.D."/>
            <person name="Berriman M."/>
            <person name="Hertz-Fowler C."/>
        </authorList>
    </citation>
    <scope>NUCLEOTIDE SEQUENCE [LARGE SCALE GENOMIC DNA]</scope>
    <source>
        <strain evidence="4">MHOM/CI/86/DAL972</strain>
    </source>
</reference>
<protein>
    <submittedName>
        <fullName evidence="3">Uncharacterized protein</fullName>
    </submittedName>
</protein>
<sequence>MVISIYKYINRQIPFAVSLSLSLFSFLNAPFHICEGKRGRRLCMWSISHVGMGLFSLFSFFLFFSLIIHHILPSMHLSFCFLYCYMIHFALSATNSALVRYFFFFFLFLFFLQGVLRVHFITILRLGTATLVSRPHASFFLLPQPLTHSHFSCHTQKQTVSKENKEKKKDGTKQNIKDNIKDNTTTSRVEK</sequence>
<feature type="region of interest" description="Disordered" evidence="1">
    <location>
        <begin position="159"/>
        <end position="191"/>
    </location>
</feature>
<feature type="transmembrane region" description="Helical" evidence="2">
    <location>
        <begin position="98"/>
        <end position="116"/>
    </location>
</feature>
<gene>
    <name evidence="3" type="ORF">TbgDal_III5010</name>
</gene>
<dbReference type="AlphaFoldDB" id="C9ZLF0"/>
<dbReference type="GeneID" id="23859306"/>
<keyword evidence="2" id="KW-0812">Transmembrane</keyword>